<dbReference type="AlphaFoldDB" id="A0A1Q8YF03"/>
<reference evidence="1 2" key="1">
    <citation type="submission" date="2017-01" db="EMBL/GenBank/DDBJ databases">
        <title>Genome sequence of Rhodoferax antarcticus ANT.BR, a psychrophilic purple nonsulfur bacterium from an Antarctic microbial mat.</title>
        <authorList>
            <person name="Baker J."/>
            <person name="Riester C."/>
            <person name="Skinner B."/>
            <person name="Newell A."/>
            <person name="Swingley W."/>
            <person name="Madigan M."/>
            <person name="Jung D."/>
            <person name="Asao M."/>
            <person name="Chen M."/>
            <person name="Loughlin P."/>
            <person name="Pan H."/>
            <person name="Lin S."/>
            <person name="Li N."/>
            <person name="Shaw J."/>
            <person name="Prado M."/>
            <person name="Sherman C."/>
            <person name="Li X."/>
            <person name="Tang J."/>
            <person name="Blankenship R."/>
            <person name="Zhao T."/>
            <person name="Touchman J."/>
            <person name="Sattley M."/>
        </authorList>
    </citation>
    <scope>NUCLEOTIDE SEQUENCE [LARGE SCALE GENOMIC DNA]</scope>
    <source>
        <strain evidence="1 2">ANT.BR</strain>
    </source>
</reference>
<evidence type="ECO:0000313" key="1">
    <source>
        <dbReference type="EMBL" id="OLP06587.1"/>
    </source>
</evidence>
<comment type="caution">
    <text evidence="1">The sequence shown here is derived from an EMBL/GenBank/DDBJ whole genome shotgun (WGS) entry which is preliminary data.</text>
</comment>
<evidence type="ECO:0000313" key="2">
    <source>
        <dbReference type="Proteomes" id="UP000185911"/>
    </source>
</evidence>
<name>A0A1Q8YF03_9BURK</name>
<keyword evidence="2" id="KW-1185">Reference proteome</keyword>
<sequence>MLTAAGVSCQNLFVKGRRTPMGSLAQIGAASRVGFRGLTTQGLLKLALTDKARVAIKLI</sequence>
<protein>
    <submittedName>
        <fullName evidence="1">Uncharacterized protein</fullName>
    </submittedName>
</protein>
<gene>
    <name evidence="1" type="ORF">BLL52_2823</name>
</gene>
<organism evidence="1 2">
    <name type="scientific">Rhodoferax antarcticus ANT.BR</name>
    <dbReference type="NCBI Taxonomy" id="1111071"/>
    <lineage>
        <taxon>Bacteria</taxon>
        <taxon>Pseudomonadati</taxon>
        <taxon>Pseudomonadota</taxon>
        <taxon>Betaproteobacteria</taxon>
        <taxon>Burkholderiales</taxon>
        <taxon>Comamonadaceae</taxon>
        <taxon>Rhodoferax</taxon>
    </lineage>
</organism>
<dbReference type="Proteomes" id="UP000185911">
    <property type="component" value="Unassembled WGS sequence"/>
</dbReference>
<proteinExistence type="predicted"/>
<dbReference type="EMBL" id="MSYM01000013">
    <property type="protein sequence ID" value="OLP06587.1"/>
    <property type="molecule type" value="Genomic_DNA"/>
</dbReference>
<accession>A0A1Q8YF03</accession>